<dbReference type="RefSeq" id="WP_019950820.1">
    <property type="nucleotide sequence ID" value="NZ_JBHLVX010000001.1"/>
</dbReference>
<keyword evidence="6 8" id="KW-1133">Transmembrane helix</keyword>
<dbReference type="PROSITE" id="PS50850">
    <property type="entry name" value="MFS"/>
    <property type="match status" value="1"/>
</dbReference>
<evidence type="ECO:0000256" key="7">
    <source>
        <dbReference type="ARBA" id="ARBA00023136"/>
    </source>
</evidence>
<feature type="transmembrane region" description="Helical" evidence="8">
    <location>
        <begin position="317"/>
        <end position="337"/>
    </location>
</feature>
<keyword evidence="7 8" id="KW-0472">Membrane</keyword>
<accession>A0ABV6FYI4</accession>
<feature type="transmembrane region" description="Helical" evidence="8">
    <location>
        <begin position="289"/>
        <end position="310"/>
    </location>
</feature>
<dbReference type="InterPro" id="IPR011701">
    <property type="entry name" value="MFS"/>
</dbReference>
<reference evidence="10 11" key="1">
    <citation type="submission" date="2024-09" db="EMBL/GenBank/DDBJ databases">
        <authorList>
            <person name="Sun Q."/>
            <person name="Mori K."/>
        </authorList>
    </citation>
    <scope>NUCLEOTIDE SEQUENCE [LARGE SCALE GENOMIC DNA]</scope>
    <source>
        <strain evidence="10 11">CCM 7415</strain>
    </source>
</reference>
<evidence type="ECO:0000256" key="6">
    <source>
        <dbReference type="ARBA" id="ARBA00022989"/>
    </source>
</evidence>
<dbReference type="InterPro" id="IPR020846">
    <property type="entry name" value="MFS_dom"/>
</dbReference>
<dbReference type="Gene3D" id="1.20.1250.20">
    <property type="entry name" value="MFS general substrate transporter like domains"/>
    <property type="match status" value="2"/>
</dbReference>
<feature type="transmembrane region" description="Helical" evidence="8">
    <location>
        <begin position="251"/>
        <end position="277"/>
    </location>
</feature>
<dbReference type="PANTHER" id="PTHR43528:SF7">
    <property type="entry name" value="MFS TRANSPORTER"/>
    <property type="match status" value="1"/>
</dbReference>
<dbReference type="SUPFAM" id="SSF103473">
    <property type="entry name" value="MFS general substrate transporter"/>
    <property type="match status" value="1"/>
</dbReference>
<protein>
    <submittedName>
        <fullName evidence="10">MFS transporter</fullName>
    </submittedName>
</protein>
<evidence type="ECO:0000256" key="3">
    <source>
        <dbReference type="ARBA" id="ARBA00022475"/>
    </source>
</evidence>
<dbReference type="Proteomes" id="UP001589814">
    <property type="component" value="Unassembled WGS sequence"/>
</dbReference>
<feature type="transmembrane region" description="Helical" evidence="8">
    <location>
        <begin position="343"/>
        <end position="366"/>
    </location>
</feature>
<proteinExistence type="predicted"/>
<organism evidence="10 11">
    <name type="scientific">Kushneria aurantia</name>
    <dbReference type="NCBI Taxonomy" id="504092"/>
    <lineage>
        <taxon>Bacteria</taxon>
        <taxon>Pseudomonadati</taxon>
        <taxon>Pseudomonadota</taxon>
        <taxon>Gammaproteobacteria</taxon>
        <taxon>Oceanospirillales</taxon>
        <taxon>Halomonadaceae</taxon>
        <taxon>Kushneria</taxon>
    </lineage>
</organism>
<feature type="transmembrane region" description="Helical" evidence="8">
    <location>
        <begin position="409"/>
        <end position="427"/>
    </location>
</feature>
<keyword evidence="5" id="KW-0769">Symport</keyword>
<gene>
    <name evidence="10" type="ORF">ACFFHW_00290</name>
</gene>
<feature type="transmembrane region" description="Helical" evidence="8">
    <location>
        <begin position="36"/>
        <end position="54"/>
    </location>
</feature>
<keyword evidence="2" id="KW-0813">Transport</keyword>
<keyword evidence="4 8" id="KW-0812">Transmembrane</keyword>
<evidence type="ECO:0000256" key="1">
    <source>
        <dbReference type="ARBA" id="ARBA00004651"/>
    </source>
</evidence>
<evidence type="ECO:0000256" key="2">
    <source>
        <dbReference type="ARBA" id="ARBA00022448"/>
    </source>
</evidence>
<dbReference type="EMBL" id="JBHLVX010000001">
    <property type="protein sequence ID" value="MFC0266449.1"/>
    <property type="molecule type" value="Genomic_DNA"/>
</dbReference>
<evidence type="ECO:0000256" key="4">
    <source>
        <dbReference type="ARBA" id="ARBA00022692"/>
    </source>
</evidence>
<evidence type="ECO:0000256" key="5">
    <source>
        <dbReference type="ARBA" id="ARBA00022847"/>
    </source>
</evidence>
<comment type="subcellular location">
    <subcellularLocation>
        <location evidence="1">Cell membrane</location>
        <topology evidence="1">Multi-pass membrane protein</topology>
    </subcellularLocation>
</comment>
<feature type="domain" description="Major facilitator superfamily (MFS) profile" evidence="9">
    <location>
        <begin position="24"/>
        <end position="431"/>
    </location>
</feature>
<dbReference type="PANTHER" id="PTHR43528">
    <property type="entry name" value="ALPHA-KETOGLUTARATE PERMEASE"/>
    <property type="match status" value="1"/>
</dbReference>
<evidence type="ECO:0000313" key="11">
    <source>
        <dbReference type="Proteomes" id="UP001589814"/>
    </source>
</evidence>
<dbReference type="Pfam" id="PF07690">
    <property type="entry name" value="MFS_1"/>
    <property type="match status" value="1"/>
</dbReference>
<feature type="transmembrane region" description="Helical" evidence="8">
    <location>
        <begin position="197"/>
        <end position="216"/>
    </location>
</feature>
<sequence length="440" mass="47670">MNNESTEDHNTSAARPLGARDVKTLGLSALGGALEFYDFVIFVFFASIVGRLFFPPDMPQWLTLVQTFGIFAAGYIARPIGGVVMAHFGDKVGRKKMFMFSIMLMALPTLIMGLLPTYATIGYMAPILLLVMRMLQGAAIGGEAPGAWTFVTEHVPARHTAFATSTLSAGLVAGILLGSLVATGLNYAMSAETLESWGWRLPFLLGGVLGFVTLYLRRYLHETPVFTEMQQTKALSEELPMRALLRDYRNGVAISMIATWLLTAAVVVTILMAPTLLESFAGLDRGLVLQANSVAIVCVIIGCLVAGWLADRFGDGIILTLFCAGLGISFFWFFWLMHQSTELLFPLYALVGFFCGLVGIVPAIAVKSFPAAIRFTGLSFSYNVAYAFAGGFTPMVVTSSIEVLPMSPAWYVALVMLVGVVLGLSLARRHYRYRSAAPVS</sequence>
<feature type="transmembrane region" description="Helical" evidence="8">
    <location>
        <begin position="378"/>
        <end position="397"/>
    </location>
</feature>
<comment type="caution">
    <text evidence="10">The sequence shown here is derived from an EMBL/GenBank/DDBJ whole genome shotgun (WGS) entry which is preliminary data.</text>
</comment>
<keyword evidence="11" id="KW-1185">Reference proteome</keyword>
<dbReference type="InterPro" id="IPR036259">
    <property type="entry name" value="MFS_trans_sf"/>
</dbReference>
<dbReference type="InterPro" id="IPR051084">
    <property type="entry name" value="H+-coupled_symporters"/>
</dbReference>
<evidence type="ECO:0000259" key="9">
    <source>
        <dbReference type="PROSITE" id="PS50850"/>
    </source>
</evidence>
<evidence type="ECO:0000256" key="8">
    <source>
        <dbReference type="SAM" id="Phobius"/>
    </source>
</evidence>
<feature type="transmembrane region" description="Helical" evidence="8">
    <location>
        <begin position="161"/>
        <end position="185"/>
    </location>
</feature>
<evidence type="ECO:0000313" key="10">
    <source>
        <dbReference type="EMBL" id="MFC0266449.1"/>
    </source>
</evidence>
<name>A0ABV6FYI4_9GAMM</name>
<keyword evidence="3" id="KW-1003">Cell membrane</keyword>